<evidence type="ECO:0000256" key="3">
    <source>
        <dbReference type="ARBA" id="ARBA00022475"/>
    </source>
</evidence>
<proteinExistence type="inferred from homology"/>
<evidence type="ECO:0000256" key="5">
    <source>
        <dbReference type="ARBA" id="ARBA00022989"/>
    </source>
</evidence>
<dbReference type="OrthoDB" id="9027281at2"/>
<dbReference type="InterPro" id="IPR052518">
    <property type="entry name" value="CHR_Transporter"/>
</dbReference>
<feature type="transmembrane region" description="Helical" evidence="7">
    <location>
        <begin position="15"/>
        <end position="33"/>
    </location>
</feature>
<accession>A0A1I2DFR8</accession>
<dbReference type="PANTHER" id="PTHR43663:SF2">
    <property type="entry name" value="CHROMATE TRANSPORT PROTEIN-RELATED"/>
    <property type="match status" value="1"/>
</dbReference>
<comment type="subcellular location">
    <subcellularLocation>
        <location evidence="1">Cell membrane</location>
        <topology evidence="1">Multi-pass membrane protein</topology>
    </subcellularLocation>
</comment>
<keyword evidence="5 7" id="KW-1133">Transmembrane helix</keyword>
<dbReference type="Pfam" id="PF02417">
    <property type="entry name" value="Chromate_transp"/>
    <property type="match status" value="1"/>
</dbReference>
<dbReference type="GO" id="GO:0005886">
    <property type="term" value="C:plasma membrane"/>
    <property type="evidence" value="ECO:0007669"/>
    <property type="project" value="UniProtKB-SubCell"/>
</dbReference>
<feature type="transmembrane region" description="Helical" evidence="7">
    <location>
        <begin position="151"/>
        <end position="181"/>
    </location>
</feature>
<evidence type="ECO:0000256" key="4">
    <source>
        <dbReference type="ARBA" id="ARBA00022692"/>
    </source>
</evidence>
<dbReference type="AlphaFoldDB" id="A0A1I2DFR8"/>
<feature type="transmembrane region" description="Helical" evidence="7">
    <location>
        <begin position="82"/>
        <end position="108"/>
    </location>
</feature>
<dbReference type="PANTHER" id="PTHR43663">
    <property type="entry name" value="CHROMATE TRANSPORT PROTEIN-RELATED"/>
    <property type="match status" value="1"/>
</dbReference>
<comment type="similarity">
    <text evidence="2">Belongs to the chromate ion transporter (CHR) (TC 2.A.51) family.</text>
</comment>
<feature type="transmembrane region" description="Helical" evidence="7">
    <location>
        <begin position="53"/>
        <end position="76"/>
    </location>
</feature>
<dbReference type="RefSeq" id="WP_091188276.1">
    <property type="nucleotide sequence ID" value="NZ_FOMT01000004.1"/>
</dbReference>
<keyword evidence="3" id="KW-1003">Cell membrane</keyword>
<dbReference type="InterPro" id="IPR003370">
    <property type="entry name" value="Chromate_transpt"/>
</dbReference>
<evidence type="ECO:0000256" key="7">
    <source>
        <dbReference type="SAM" id="Phobius"/>
    </source>
</evidence>
<keyword evidence="9" id="KW-1185">Reference proteome</keyword>
<name>A0A1I2DFR8_9BACL</name>
<dbReference type="EMBL" id="FOMT01000004">
    <property type="protein sequence ID" value="SFE79299.1"/>
    <property type="molecule type" value="Genomic_DNA"/>
</dbReference>
<evidence type="ECO:0000256" key="6">
    <source>
        <dbReference type="ARBA" id="ARBA00023136"/>
    </source>
</evidence>
<evidence type="ECO:0000313" key="9">
    <source>
        <dbReference type="Proteomes" id="UP000198855"/>
    </source>
</evidence>
<reference evidence="9" key="1">
    <citation type="submission" date="2016-10" db="EMBL/GenBank/DDBJ databases">
        <authorList>
            <person name="Varghese N."/>
            <person name="Submissions S."/>
        </authorList>
    </citation>
    <scope>NUCLEOTIDE SEQUENCE [LARGE SCALE GENOMIC DNA]</scope>
    <source>
        <strain evidence="9">CGMCC 1.10784</strain>
    </source>
</reference>
<gene>
    <name evidence="8" type="ORF">SAMN05216378_4092</name>
</gene>
<feature type="transmembrane region" description="Helical" evidence="7">
    <location>
        <begin position="120"/>
        <end position="139"/>
    </location>
</feature>
<organism evidence="8 9">
    <name type="scientific">Paenibacillus catalpae</name>
    <dbReference type="NCBI Taxonomy" id="1045775"/>
    <lineage>
        <taxon>Bacteria</taxon>
        <taxon>Bacillati</taxon>
        <taxon>Bacillota</taxon>
        <taxon>Bacilli</taxon>
        <taxon>Bacillales</taxon>
        <taxon>Paenibacillaceae</taxon>
        <taxon>Paenibacillus</taxon>
    </lineage>
</organism>
<dbReference type="GO" id="GO:0015109">
    <property type="term" value="F:chromate transmembrane transporter activity"/>
    <property type="evidence" value="ECO:0007669"/>
    <property type="project" value="InterPro"/>
</dbReference>
<keyword evidence="6 7" id="KW-0472">Membrane</keyword>
<keyword evidence="4 7" id="KW-0812">Transmembrane</keyword>
<dbReference type="STRING" id="1045775.SAMN05216378_4092"/>
<sequence>MKTNWRERLYISAQLFWMFVRIGPSTFGGGYAMMPVIEREVVKKRKWIGEKDLADVVSLAGSAPGGVGVNAAAFIGYRKAGIPGAAMAVIGVTLPTFIIVIVLSLFYLKFQDNPKLQAALKGVHGAVVALIVMAAYRMAKAAIFDKATAALSILALLSLLVLPVTPLIVVAAGIVIGIFLIRAKARAGKKADTEKPSSSHPGQELMYPEYYI</sequence>
<evidence type="ECO:0000256" key="1">
    <source>
        <dbReference type="ARBA" id="ARBA00004651"/>
    </source>
</evidence>
<protein>
    <submittedName>
        <fullName evidence="8">Chromate transporter</fullName>
    </submittedName>
</protein>
<evidence type="ECO:0000256" key="2">
    <source>
        <dbReference type="ARBA" id="ARBA00005262"/>
    </source>
</evidence>
<dbReference type="Proteomes" id="UP000198855">
    <property type="component" value="Unassembled WGS sequence"/>
</dbReference>
<evidence type="ECO:0000313" key="8">
    <source>
        <dbReference type="EMBL" id="SFE79299.1"/>
    </source>
</evidence>